<comment type="caution">
    <text evidence="1">The sequence shown here is derived from an EMBL/GenBank/DDBJ whole genome shotgun (WGS) entry which is preliminary data.</text>
</comment>
<dbReference type="AlphaFoldDB" id="A0A081CYH9"/>
<evidence type="ECO:0000313" key="1">
    <source>
        <dbReference type="EMBL" id="GAK71725.1"/>
    </source>
</evidence>
<name>A0A081CYH9_9HYPH</name>
<reference evidence="1 2" key="1">
    <citation type="submission" date="2014-08" db="EMBL/GenBank/DDBJ databases">
        <title>Whole genome shotgun sequence of Rhizobium rubi NBRC 13261.</title>
        <authorList>
            <person name="Katano-Makiyama Y."/>
            <person name="Hosoyama A."/>
            <person name="Hashimoto M."/>
            <person name="Hosoyama Y."/>
            <person name="Noguchi M."/>
            <person name="Tsuchikane K."/>
            <person name="Uohara A."/>
            <person name="Ohji S."/>
            <person name="Ichikawa N."/>
            <person name="Kimura A."/>
            <person name="Yamazoe A."/>
            <person name="Fujita N."/>
        </authorList>
    </citation>
    <scope>NUCLEOTIDE SEQUENCE [LARGE SCALE GENOMIC DNA]</scope>
    <source>
        <strain evidence="1 2">NBRC 13261</strain>
    </source>
</reference>
<organism evidence="1 2">
    <name type="scientific">Agrobacterium rubi TR3 = NBRC 13261</name>
    <dbReference type="NCBI Taxonomy" id="1368415"/>
    <lineage>
        <taxon>Bacteria</taxon>
        <taxon>Pseudomonadati</taxon>
        <taxon>Pseudomonadota</taxon>
        <taxon>Alphaproteobacteria</taxon>
        <taxon>Hyphomicrobiales</taxon>
        <taxon>Rhizobiaceae</taxon>
        <taxon>Rhizobium/Agrobacterium group</taxon>
        <taxon>Agrobacterium</taxon>
    </lineage>
</organism>
<accession>A0A081CYH9</accession>
<protein>
    <submittedName>
        <fullName evidence="1">Uncharacterized protein</fullName>
    </submittedName>
</protein>
<dbReference type="EMBL" id="BBJU01000019">
    <property type="protein sequence ID" value="GAK71725.1"/>
    <property type="molecule type" value="Genomic_DNA"/>
</dbReference>
<sequence length="129" mass="13609">MLGTNVASAQQSWNIKRAGTSAEVLTKIVSSGNIDALSTGAIDVEPPDGPMPETAYQEITLKSGSNATITSVKTRCSELGLSSPAKDFLESEPDLVCTGRYNGESVSVYAKISCESNCKLMIETRAIGF</sequence>
<dbReference type="Proteomes" id="UP000028701">
    <property type="component" value="Unassembled WGS sequence"/>
</dbReference>
<proteinExistence type="predicted"/>
<evidence type="ECO:0000313" key="2">
    <source>
        <dbReference type="Proteomes" id="UP000028701"/>
    </source>
</evidence>
<gene>
    <name evidence="1" type="ORF">RRU01S_19_01300</name>
</gene>